<dbReference type="AlphaFoldDB" id="A0A843U9N8"/>
<dbReference type="FunFam" id="2.40.70.10:FF:000031">
    <property type="entry name" value="Aspartyl protease AED1"/>
    <property type="match status" value="1"/>
</dbReference>
<dbReference type="InterPro" id="IPR032799">
    <property type="entry name" value="TAXi_C"/>
</dbReference>
<dbReference type="PROSITE" id="PS51767">
    <property type="entry name" value="PEPTIDASE_A1"/>
    <property type="match status" value="1"/>
</dbReference>
<organism evidence="5 6">
    <name type="scientific">Colocasia esculenta</name>
    <name type="common">Wild taro</name>
    <name type="synonym">Arum esculentum</name>
    <dbReference type="NCBI Taxonomy" id="4460"/>
    <lineage>
        <taxon>Eukaryota</taxon>
        <taxon>Viridiplantae</taxon>
        <taxon>Streptophyta</taxon>
        <taxon>Embryophyta</taxon>
        <taxon>Tracheophyta</taxon>
        <taxon>Spermatophyta</taxon>
        <taxon>Magnoliopsida</taxon>
        <taxon>Liliopsida</taxon>
        <taxon>Araceae</taxon>
        <taxon>Aroideae</taxon>
        <taxon>Colocasieae</taxon>
        <taxon>Colocasia</taxon>
    </lineage>
</organism>
<comment type="similarity">
    <text evidence="1">Belongs to the peptidase A1 family.</text>
</comment>
<evidence type="ECO:0000259" key="4">
    <source>
        <dbReference type="PROSITE" id="PS51767"/>
    </source>
</evidence>
<dbReference type="InterPro" id="IPR001461">
    <property type="entry name" value="Aspartic_peptidase_A1"/>
</dbReference>
<evidence type="ECO:0000256" key="3">
    <source>
        <dbReference type="SAM" id="MobiDB-lite"/>
    </source>
</evidence>
<dbReference type="Pfam" id="PF14541">
    <property type="entry name" value="TAXi_C"/>
    <property type="match status" value="1"/>
</dbReference>
<accession>A0A843U9N8</accession>
<dbReference type="SUPFAM" id="SSF50630">
    <property type="entry name" value="Acid proteases"/>
    <property type="match status" value="1"/>
</dbReference>
<feature type="domain" description="Peptidase A1" evidence="4">
    <location>
        <begin position="156"/>
        <end position="465"/>
    </location>
</feature>
<comment type="caution">
    <text evidence="5">The sequence shown here is derived from an EMBL/GenBank/DDBJ whole genome shotgun (WGS) entry which is preliminary data.</text>
</comment>
<feature type="region of interest" description="Disordered" evidence="3">
    <location>
        <begin position="19"/>
        <end position="42"/>
    </location>
</feature>
<gene>
    <name evidence="5" type="ORF">Taro_012659</name>
</gene>
<dbReference type="EMBL" id="NMUH01000495">
    <property type="protein sequence ID" value="MQL80205.1"/>
    <property type="molecule type" value="Genomic_DNA"/>
</dbReference>
<dbReference type="Pfam" id="PF14543">
    <property type="entry name" value="TAXi_N"/>
    <property type="match status" value="1"/>
</dbReference>
<feature type="active site" evidence="2">
    <location>
        <position position="369"/>
    </location>
</feature>
<evidence type="ECO:0000313" key="5">
    <source>
        <dbReference type="EMBL" id="MQL80205.1"/>
    </source>
</evidence>
<feature type="active site" evidence="2">
    <location>
        <position position="174"/>
    </location>
</feature>
<dbReference type="GO" id="GO:0004190">
    <property type="term" value="F:aspartic-type endopeptidase activity"/>
    <property type="evidence" value="ECO:0007669"/>
    <property type="project" value="InterPro"/>
</dbReference>
<dbReference type="InterPro" id="IPR021109">
    <property type="entry name" value="Peptidase_aspartic_dom_sf"/>
</dbReference>
<sequence length="465" mass="50395">MQKGSVTAEEKRGEACGLEGEAFLQQKKRREEEEERGGSCSPPWGCLHSATASLQVATDPVFFSVKTTPFQLDSVALRNAFHGKNSLKVVHRLGPCSPSGKGQLSDDEILGQDAERVAYFQKVVKKAANLSGDPVEGSLDVTLPARSGATVGSPSYVVTIGLGTPRVEQTVVFDSGSSLCWVQCKSCQSCYRQKEPIFDPGLSSTYRKVRCNEEACTRLEPNERGCTNNTCTYNTVYADSSTTSGVLSLDKLSLPTPPNEFASFVFGCGNKNKGLFKGAAGLFGLGRGYHSLATQVSGTHGKVFSYCLPSKDTVGHLTFGRPLARSPSYTPLGNTNDPNVYLIELIGFSVGHIRMPIRPAIFQRGAIIDSGTVVTHLPQAAYAVLRNAFRVEMERHRYRLARPVNILDTCYLINRSNFSYPPITLHFRGKDGDAVSLIGSTQQAGSEVIYDNVQHRIGFAPGTCS</sequence>
<dbReference type="InterPro" id="IPR033121">
    <property type="entry name" value="PEPTIDASE_A1"/>
</dbReference>
<dbReference type="GO" id="GO:0006508">
    <property type="term" value="P:proteolysis"/>
    <property type="evidence" value="ECO:0007669"/>
    <property type="project" value="InterPro"/>
</dbReference>
<reference evidence="5" key="1">
    <citation type="submission" date="2017-07" db="EMBL/GenBank/DDBJ databases">
        <title>Taro Niue Genome Assembly and Annotation.</title>
        <authorList>
            <person name="Atibalentja N."/>
            <person name="Keating K."/>
            <person name="Fields C.J."/>
        </authorList>
    </citation>
    <scope>NUCLEOTIDE SEQUENCE</scope>
    <source>
        <strain evidence="5">Niue_2</strain>
        <tissue evidence="5">Leaf</tissue>
    </source>
</reference>
<evidence type="ECO:0000313" key="6">
    <source>
        <dbReference type="Proteomes" id="UP000652761"/>
    </source>
</evidence>
<evidence type="ECO:0000256" key="1">
    <source>
        <dbReference type="ARBA" id="ARBA00007447"/>
    </source>
</evidence>
<dbReference type="Proteomes" id="UP000652761">
    <property type="component" value="Unassembled WGS sequence"/>
</dbReference>
<dbReference type="PANTHER" id="PTHR13683:SF750">
    <property type="entry name" value="ASPARTYL PROTEASE AED1"/>
    <property type="match status" value="1"/>
</dbReference>
<proteinExistence type="inferred from homology"/>
<dbReference type="PANTHER" id="PTHR13683">
    <property type="entry name" value="ASPARTYL PROTEASES"/>
    <property type="match status" value="1"/>
</dbReference>
<keyword evidence="6" id="KW-1185">Reference proteome</keyword>
<dbReference type="OrthoDB" id="2747330at2759"/>
<evidence type="ECO:0000256" key="2">
    <source>
        <dbReference type="PIRSR" id="PIRSR601461-1"/>
    </source>
</evidence>
<protein>
    <recommendedName>
        <fullName evidence="4">Peptidase A1 domain-containing protein</fullName>
    </recommendedName>
</protein>
<dbReference type="Gene3D" id="2.40.70.10">
    <property type="entry name" value="Acid Proteases"/>
    <property type="match status" value="2"/>
</dbReference>
<name>A0A843U9N8_COLES</name>
<dbReference type="InterPro" id="IPR032861">
    <property type="entry name" value="TAXi_N"/>
</dbReference>